<feature type="region of interest" description="Disordered" evidence="9">
    <location>
        <begin position="604"/>
        <end position="631"/>
    </location>
</feature>
<dbReference type="GO" id="GO:0045132">
    <property type="term" value="P:meiotic chromosome segregation"/>
    <property type="evidence" value="ECO:0007669"/>
    <property type="project" value="InterPro"/>
</dbReference>
<evidence type="ECO:0000256" key="3">
    <source>
        <dbReference type="ARBA" id="ARBA00022454"/>
    </source>
</evidence>
<keyword evidence="6" id="KW-0175">Coiled coil</keyword>
<dbReference type="GO" id="GO:0005634">
    <property type="term" value="C:nucleus"/>
    <property type="evidence" value="ECO:0007669"/>
    <property type="project" value="InterPro"/>
</dbReference>
<accession>A0A1G4KNT1</accession>
<evidence type="ECO:0000256" key="9">
    <source>
        <dbReference type="SAM" id="MobiDB-lite"/>
    </source>
</evidence>
<reference evidence="13" key="1">
    <citation type="submission" date="2016-03" db="EMBL/GenBank/DDBJ databases">
        <authorList>
            <person name="Devillers Hugo."/>
        </authorList>
    </citation>
    <scope>NUCLEOTIDE SEQUENCE [LARGE SCALE GENOMIC DNA]</scope>
</reference>
<feature type="compositionally biased region" description="Acidic residues" evidence="9">
    <location>
        <begin position="243"/>
        <end position="252"/>
    </location>
</feature>
<feature type="domain" description="Shugoshin C-terminal" evidence="10">
    <location>
        <begin position="421"/>
        <end position="444"/>
    </location>
</feature>
<keyword evidence="7" id="KW-0131">Cell cycle</keyword>
<keyword evidence="8" id="KW-0137">Centromere</keyword>
<evidence type="ECO:0000313" key="12">
    <source>
        <dbReference type="EMBL" id="SCV06188.1"/>
    </source>
</evidence>
<sequence length="631" mass="70382">MAKTVRKRVSRASSSNSWKVDHNKTNNNDRNDNNKTNAVESDIPAIQQFQDLIDMQKNEFESARVGLTQQNVQLARSNSGLMVRIREMDKSVSELIQENVVLRSKLSVKEQQFKVRLTETIQTLERGVFQRFDEMLHMFASTRRREGLGVPSDSLSHRSTLLNEPRSILKRNKASQNGHNSAVPRSSTTTIAFNESHNQVFSPEPSSPNPSTQHSTEIAISPPSKKRRKSSRRESLFHPSDFEFSENPDNDEGYSPSKGPTVAIDSLEALPTAQPDDPQPEGTEETMESFEAPPMPSQDPGEDSCNFTNSLIEYSIPEEIAEKIIETSVASDTSAKIQVYHDNSRSAQFDSSQLLPGPITSNFRRDHVQAIDVQPTSFVQNATSSQKKVKHSMKSRGAQKKMIDEVMPTTCGSTNELSDTARSRRTRGKAINYALPSLRAKMRRPTEKLVDATTVTNIRDLQVETGRRKSGSRSRDGTPYTDDEVRIDSVTFTNEEEGSELLKPPLSGNSPPKSIEKPAKIKVLKPLSNTNSPNIPNINPLKDITNNAPAKSSMKTKKLFKKAIVGDLGSENSYSFDESSGNHSTSFRVNEEDLSVFDLLNDLKANSAPKTHRARARQEAEKRGRKPAFRL</sequence>
<evidence type="ECO:0000256" key="8">
    <source>
        <dbReference type="ARBA" id="ARBA00023328"/>
    </source>
</evidence>
<protein>
    <submittedName>
        <fullName evidence="12">LANO_0H24036g1_1</fullName>
    </submittedName>
</protein>
<proteinExistence type="inferred from homology"/>
<evidence type="ECO:0000313" key="13">
    <source>
        <dbReference type="Proteomes" id="UP000189911"/>
    </source>
</evidence>
<dbReference type="Pfam" id="PF07557">
    <property type="entry name" value="Shugoshin_C"/>
    <property type="match status" value="1"/>
</dbReference>
<keyword evidence="5" id="KW-0159">Chromosome partition</keyword>
<dbReference type="AlphaFoldDB" id="A0A1G4KNT1"/>
<feature type="domain" description="Shugoshin N-terminal coiled-coil" evidence="11">
    <location>
        <begin position="68"/>
        <end position="106"/>
    </location>
</feature>
<feature type="compositionally biased region" description="Basic and acidic residues" evidence="9">
    <location>
        <begin position="19"/>
        <end position="33"/>
    </location>
</feature>
<keyword evidence="4" id="KW-0132">Cell division</keyword>
<evidence type="ECO:0000256" key="7">
    <source>
        <dbReference type="ARBA" id="ARBA00023306"/>
    </source>
</evidence>
<feature type="compositionally biased region" description="Acidic residues" evidence="9">
    <location>
        <begin position="278"/>
        <end position="288"/>
    </location>
</feature>
<feature type="compositionally biased region" description="Polar residues" evidence="9">
    <location>
        <begin position="209"/>
        <end position="218"/>
    </location>
</feature>
<dbReference type="InterPro" id="IPR011516">
    <property type="entry name" value="Shugoshin_N"/>
</dbReference>
<keyword evidence="3" id="KW-0158">Chromosome</keyword>
<evidence type="ECO:0000256" key="2">
    <source>
        <dbReference type="ARBA" id="ARBA00010845"/>
    </source>
</evidence>
<feature type="compositionally biased region" description="Basic residues" evidence="9">
    <location>
        <begin position="1"/>
        <end position="10"/>
    </location>
</feature>
<feature type="region of interest" description="Disordered" evidence="9">
    <location>
        <begin position="461"/>
        <end position="516"/>
    </location>
</feature>
<dbReference type="GO" id="GO:0051301">
    <property type="term" value="P:cell division"/>
    <property type="evidence" value="ECO:0007669"/>
    <property type="project" value="UniProtKB-KW"/>
</dbReference>
<gene>
    <name evidence="12" type="ORF">LANO_0H24036G</name>
</gene>
<evidence type="ECO:0000256" key="1">
    <source>
        <dbReference type="ARBA" id="ARBA00004584"/>
    </source>
</evidence>
<organism evidence="12 13">
    <name type="scientific">Lachancea nothofagi CBS 11611</name>
    <dbReference type="NCBI Taxonomy" id="1266666"/>
    <lineage>
        <taxon>Eukaryota</taxon>
        <taxon>Fungi</taxon>
        <taxon>Dikarya</taxon>
        <taxon>Ascomycota</taxon>
        <taxon>Saccharomycotina</taxon>
        <taxon>Saccharomycetes</taxon>
        <taxon>Saccharomycetales</taxon>
        <taxon>Saccharomycetaceae</taxon>
        <taxon>Lachancea</taxon>
    </lineage>
</organism>
<dbReference type="OrthoDB" id="5394106at2759"/>
<feature type="compositionally biased region" description="Polar residues" evidence="9">
    <location>
        <begin position="153"/>
        <end position="162"/>
    </location>
</feature>
<feature type="region of interest" description="Disordered" evidence="9">
    <location>
        <begin position="198"/>
        <end position="306"/>
    </location>
</feature>
<dbReference type="InterPro" id="IPR011515">
    <property type="entry name" value="Shugoshin_C"/>
</dbReference>
<evidence type="ECO:0000256" key="4">
    <source>
        <dbReference type="ARBA" id="ARBA00022618"/>
    </source>
</evidence>
<evidence type="ECO:0000256" key="6">
    <source>
        <dbReference type="ARBA" id="ARBA00023054"/>
    </source>
</evidence>
<evidence type="ECO:0000259" key="10">
    <source>
        <dbReference type="Pfam" id="PF07557"/>
    </source>
</evidence>
<comment type="subcellular location">
    <subcellularLocation>
        <location evidence="1">Chromosome</location>
        <location evidence="1">Centromere</location>
    </subcellularLocation>
</comment>
<evidence type="ECO:0000259" key="11">
    <source>
        <dbReference type="Pfam" id="PF07558"/>
    </source>
</evidence>
<dbReference type="Pfam" id="PF07558">
    <property type="entry name" value="Shugoshin_N"/>
    <property type="match status" value="1"/>
</dbReference>
<dbReference type="GO" id="GO:0000779">
    <property type="term" value="C:condensed chromosome, centromeric region"/>
    <property type="evidence" value="ECO:0007669"/>
    <property type="project" value="UniProtKB-ARBA"/>
</dbReference>
<feature type="region of interest" description="Disordered" evidence="9">
    <location>
        <begin position="145"/>
        <end position="186"/>
    </location>
</feature>
<evidence type="ECO:0000256" key="5">
    <source>
        <dbReference type="ARBA" id="ARBA00022829"/>
    </source>
</evidence>
<keyword evidence="13" id="KW-1185">Reference proteome</keyword>
<comment type="similarity">
    <text evidence="2">Belongs to the shugoshin family.</text>
</comment>
<feature type="compositionally biased region" description="Polar residues" evidence="9">
    <location>
        <begin position="174"/>
        <end position="186"/>
    </location>
</feature>
<dbReference type="Proteomes" id="UP000189911">
    <property type="component" value="Chromosome H"/>
</dbReference>
<feature type="region of interest" description="Disordered" evidence="9">
    <location>
        <begin position="1"/>
        <end position="40"/>
    </location>
</feature>
<name>A0A1G4KNT1_9SACH</name>
<dbReference type="EMBL" id="LT598447">
    <property type="protein sequence ID" value="SCV06188.1"/>
    <property type="molecule type" value="Genomic_DNA"/>
</dbReference>